<dbReference type="GO" id="GO:0071973">
    <property type="term" value="P:bacterial-type flagellum-dependent cell motility"/>
    <property type="evidence" value="ECO:0007669"/>
    <property type="project" value="InterPro"/>
</dbReference>
<keyword evidence="5 10" id="KW-0145">Chemotaxis</keyword>
<keyword evidence="8 10" id="KW-1133">Transmembrane helix</keyword>
<evidence type="ECO:0000256" key="1">
    <source>
        <dbReference type="ARBA" id="ARBA00002254"/>
    </source>
</evidence>
<evidence type="ECO:0000313" key="12">
    <source>
        <dbReference type="Proteomes" id="UP000031740"/>
    </source>
</evidence>
<keyword evidence="9 10" id="KW-0472">Membrane</keyword>
<dbReference type="GO" id="GO:0009425">
    <property type="term" value="C:bacterial-type flagellum basal body"/>
    <property type="evidence" value="ECO:0007669"/>
    <property type="project" value="InterPro"/>
</dbReference>
<dbReference type="Pfam" id="PF03748">
    <property type="entry name" value="FliL"/>
    <property type="match status" value="1"/>
</dbReference>
<comment type="subcellular location">
    <subcellularLocation>
        <location evidence="10">Cell inner membrane</location>
    </subcellularLocation>
    <subcellularLocation>
        <location evidence="2">Cell membrane</location>
        <topology evidence="2">Single-pass membrane protein</topology>
    </subcellularLocation>
</comment>
<dbReference type="EMBL" id="ASIV01000008">
    <property type="protein sequence ID" value="KEG18319.1"/>
    <property type="molecule type" value="Genomic_DNA"/>
</dbReference>
<keyword evidence="7 10" id="KW-0283">Flagellar rotation</keyword>
<sequence>MDKEPKQEEATVNKDNSVKTLLIVGFILTLIAGAAGWFLSLWVSQQMRQISGASKDASVAIPASKIMADAHTVVLPPLVTNIASPEKAWIRVEIVLIVKSSETISSTEVADISSDFLAFLRQITIDQVKGPSGLMHLRSDLFDRAKIRSGDKISNILISNLVIEQ</sequence>
<evidence type="ECO:0000313" key="11">
    <source>
        <dbReference type="EMBL" id="KEG18319.1"/>
    </source>
</evidence>
<accession>A0A072RA24</accession>
<evidence type="ECO:0000256" key="2">
    <source>
        <dbReference type="ARBA" id="ARBA00004162"/>
    </source>
</evidence>
<dbReference type="InterPro" id="IPR005503">
    <property type="entry name" value="FliL"/>
</dbReference>
<keyword evidence="4" id="KW-1003">Cell membrane</keyword>
<evidence type="ECO:0000256" key="6">
    <source>
        <dbReference type="ARBA" id="ARBA00022692"/>
    </source>
</evidence>
<evidence type="ECO:0000256" key="8">
    <source>
        <dbReference type="ARBA" id="ARBA00022989"/>
    </source>
</evidence>
<evidence type="ECO:0000256" key="9">
    <source>
        <dbReference type="ARBA" id="ARBA00023136"/>
    </source>
</evidence>
<dbReference type="RefSeq" id="WP_041849858.1">
    <property type="nucleotide sequence ID" value="NZ_KL503807.1"/>
</dbReference>
<dbReference type="PATRIC" id="fig|1293911.3.peg.1208"/>
<evidence type="ECO:0000256" key="3">
    <source>
        <dbReference type="ARBA" id="ARBA00008281"/>
    </source>
</evidence>
<dbReference type="GO" id="GO:0005886">
    <property type="term" value="C:plasma membrane"/>
    <property type="evidence" value="ECO:0007669"/>
    <property type="project" value="UniProtKB-SubCell"/>
</dbReference>
<gene>
    <name evidence="11" type="ORF">H710_01168</name>
</gene>
<dbReference type="GO" id="GO:0006935">
    <property type="term" value="P:chemotaxis"/>
    <property type="evidence" value="ECO:0007669"/>
    <property type="project" value="UniProtKB-KW"/>
</dbReference>
<comment type="caution">
    <text evidence="11">The sequence shown here is derived from an EMBL/GenBank/DDBJ whole genome shotgun (WGS) entry which is preliminary data.</text>
</comment>
<keyword evidence="6 10" id="KW-0812">Transmembrane</keyword>
<comment type="function">
    <text evidence="1 10">Controls the rotational direction of flagella during chemotaxis.</text>
</comment>
<organism evidence="11 12">
    <name type="scientific">Bartonella bacilliformis Ver097</name>
    <dbReference type="NCBI Taxonomy" id="1293911"/>
    <lineage>
        <taxon>Bacteria</taxon>
        <taxon>Pseudomonadati</taxon>
        <taxon>Pseudomonadota</taxon>
        <taxon>Alphaproteobacteria</taxon>
        <taxon>Hyphomicrobiales</taxon>
        <taxon>Bartonellaceae</taxon>
        <taxon>Bartonella</taxon>
    </lineage>
</organism>
<keyword evidence="10" id="KW-0997">Cell inner membrane</keyword>
<comment type="similarity">
    <text evidence="3 10">Belongs to the FliL family.</text>
</comment>
<reference evidence="11 12" key="1">
    <citation type="submission" date="2013-04" db="EMBL/GenBank/DDBJ databases">
        <title>The Genome Sequence of Bartonella bacilliformis Ver097.</title>
        <authorList>
            <consortium name="The Broad Institute Genomics Platform"/>
            <consortium name="The Broad Institute Genome Sequencing Center for Infectious Disease"/>
            <person name="Feldgarden M."/>
            <person name="Kirby J."/>
            <person name="Birtles R."/>
            <person name="Dasch G."/>
            <person name="Hendrix L."/>
            <person name="Koehler J."/>
            <person name="Walker B."/>
            <person name="Young S.K."/>
            <person name="Zeng Q."/>
            <person name="Gargeya S."/>
            <person name="Fitzgerald M."/>
            <person name="Haas B."/>
            <person name="Abouelleil A."/>
            <person name="Allen A.W."/>
            <person name="Alvarado L."/>
            <person name="Arachchi H.M."/>
            <person name="Berlin A.M."/>
            <person name="Chapman S.B."/>
            <person name="Gainer-Dewar J."/>
            <person name="Goldberg J."/>
            <person name="Griggs A."/>
            <person name="Gujja S."/>
            <person name="Hansen M."/>
            <person name="Howarth C."/>
            <person name="Imamovic A."/>
            <person name="Ireland A."/>
            <person name="Larimer J."/>
            <person name="McCowan C."/>
            <person name="Murphy C."/>
            <person name="Pearson M."/>
            <person name="Poon T.W."/>
            <person name="Priest M."/>
            <person name="Roberts A."/>
            <person name="Saif S."/>
            <person name="Shea T."/>
            <person name="Sisk P."/>
            <person name="Sykes S."/>
            <person name="Wortman J."/>
            <person name="Nusbaum C."/>
            <person name="Birren B."/>
        </authorList>
    </citation>
    <scope>NUCLEOTIDE SEQUENCE [LARGE SCALE GENOMIC DNA]</scope>
    <source>
        <strain evidence="11 12">Ver097</strain>
    </source>
</reference>
<dbReference type="AlphaFoldDB" id="A0A072RA24"/>
<evidence type="ECO:0000256" key="7">
    <source>
        <dbReference type="ARBA" id="ARBA00022779"/>
    </source>
</evidence>
<name>A0A072RA24_BARBA</name>
<feature type="transmembrane region" description="Helical" evidence="10">
    <location>
        <begin position="20"/>
        <end position="43"/>
    </location>
</feature>
<protein>
    <recommendedName>
        <fullName evidence="10">Flagellar protein FliL</fullName>
    </recommendedName>
</protein>
<dbReference type="Proteomes" id="UP000031740">
    <property type="component" value="Unassembled WGS sequence"/>
</dbReference>
<evidence type="ECO:0000256" key="10">
    <source>
        <dbReference type="RuleBase" id="RU364125"/>
    </source>
</evidence>
<evidence type="ECO:0000256" key="5">
    <source>
        <dbReference type="ARBA" id="ARBA00022500"/>
    </source>
</evidence>
<dbReference type="STRING" id="1293911.H710_01168"/>
<dbReference type="HOGENOM" id="CLU_125894_2_0_5"/>
<proteinExistence type="inferred from homology"/>
<evidence type="ECO:0000256" key="4">
    <source>
        <dbReference type="ARBA" id="ARBA00022475"/>
    </source>
</evidence>